<gene>
    <name evidence="2" type="ORF">HYG79_06215</name>
</gene>
<keyword evidence="1" id="KW-1133">Transmembrane helix</keyword>
<evidence type="ECO:0008006" key="4">
    <source>
        <dbReference type="Google" id="ProtNLM"/>
    </source>
</evidence>
<feature type="transmembrane region" description="Helical" evidence="1">
    <location>
        <begin position="78"/>
        <end position="97"/>
    </location>
</feature>
<dbReference type="RefSeq" id="WP_179241251.1">
    <property type="nucleotide sequence ID" value="NZ_CP058595.1"/>
</dbReference>
<feature type="transmembrane region" description="Helical" evidence="1">
    <location>
        <begin position="47"/>
        <end position="72"/>
    </location>
</feature>
<proteinExistence type="predicted"/>
<evidence type="ECO:0000313" key="3">
    <source>
        <dbReference type="Proteomes" id="UP000509302"/>
    </source>
</evidence>
<keyword evidence="1" id="KW-0812">Transmembrane</keyword>
<evidence type="ECO:0000313" key="2">
    <source>
        <dbReference type="EMBL" id="QLG44961.1"/>
    </source>
</evidence>
<evidence type="ECO:0000256" key="1">
    <source>
        <dbReference type="SAM" id="Phobius"/>
    </source>
</evidence>
<protein>
    <recommendedName>
        <fullName evidence="4">Phage holin family protein</fullName>
    </recommendedName>
</protein>
<keyword evidence="1" id="KW-0472">Membrane</keyword>
<dbReference type="AlphaFoldDB" id="A0A7H9ANC6"/>
<accession>A0A7H9ANC6</accession>
<dbReference type="Proteomes" id="UP000509302">
    <property type="component" value="Chromosome"/>
</dbReference>
<reference evidence="2 3" key="1">
    <citation type="journal article" date="2006" name="Int. J. Syst. Evol. Microbiol.">
        <title>Costertonia aggregata gen. nov., sp. nov., a mesophilic marine bacterium of the family Flavobacteriaceae, isolated from a mature biofilm.</title>
        <authorList>
            <person name="Kwon K.K."/>
            <person name="Lee Y.K."/>
            <person name="Lee H.K."/>
        </authorList>
    </citation>
    <scope>NUCLEOTIDE SEQUENCE [LARGE SCALE GENOMIC DNA]</scope>
    <source>
        <strain evidence="2 3">KCCM 42265</strain>
    </source>
</reference>
<name>A0A7H9ANC6_9FLAO</name>
<organism evidence="2 3">
    <name type="scientific">Costertonia aggregata</name>
    <dbReference type="NCBI Taxonomy" id="343403"/>
    <lineage>
        <taxon>Bacteria</taxon>
        <taxon>Pseudomonadati</taxon>
        <taxon>Bacteroidota</taxon>
        <taxon>Flavobacteriia</taxon>
        <taxon>Flavobacteriales</taxon>
        <taxon>Flavobacteriaceae</taxon>
        <taxon>Costertonia</taxon>
    </lineage>
</organism>
<keyword evidence="3" id="KW-1185">Reference proteome</keyword>
<dbReference type="EMBL" id="CP058595">
    <property type="protein sequence ID" value="QLG44961.1"/>
    <property type="molecule type" value="Genomic_DNA"/>
</dbReference>
<sequence>MGIIDALDETSSEAAEKGEAYVRTTKKYYELKVFQQLAILSSTGCKAAIYGILCTLGLIFMAVAAASALNVYFDHAALGYLIVALSFFVIIAIVYTLRNKIERMVIRKLSENYFD</sequence>
<dbReference type="KEGG" id="cagg:HYG79_06215"/>